<organism evidence="11 12">
    <name type="scientific">Tectimicrobiota bacterium</name>
    <dbReference type="NCBI Taxonomy" id="2528274"/>
    <lineage>
        <taxon>Bacteria</taxon>
        <taxon>Pseudomonadati</taxon>
        <taxon>Nitrospinota/Tectimicrobiota group</taxon>
        <taxon>Candidatus Tectimicrobiota</taxon>
    </lineage>
</organism>
<evidence type="ECO:0000259" key="9">
    <source>
        <dbReference type="PROSITE" id="PS51379"/>
    </source>
</evidence>
<evidence type="ECO:0000256" key="5">
    <source>
        <dbReference type="ARBA" id="ARBA00022729"/>
    </source>
</evidence>
<dbReference type="Gene3D" id="3.30.70.20">
    <property type="match status" value="2"/>
</dbReference>
<evidence type="ECO:0000256" key="8">
    <source>
        <dbReference type="ARBA" id="ARBA00023014"/>
    </source>
</evidence>
<dbReference type="InterPro" id="IPR017896">
    <property type="entry name" value="4Fe4S_Fe-S-bd"/>
</dbReference>
<dbReference type="Pfam" id="PF04879">
    <property type="entry name" value="Molybdop_Fe4S4"/>
    <property type="match status" value="1"/>
</dbReference>
<keyword evidence="7" id="KW-0408">Iron</keyword>
<reference evidence="11" key="1">
    <citation type="submission" date="2020-07" db="EMBL/GenBank/DDBJ databases">
        <title>Huge and variable diversity of episymbiotic CPR bacteria and DPANN archaea in groundwater ecosystems.</title>
        <authorList>
            <person name="He C.Y."/>
            <person name="Keren R."/>
            <person name="Whittaker M."/>
            <person name="Farag I.F."/>
            <person name="Doudna J."/>
            <person name="Cate J.H.D."/>
            <person name="Banfield J.F."/>
        </authorList>
    </citation>
    <scope>NUCLEOTIDE SEQUENCE</scope>
    <source>
        <strain evidence="11">NC_groundwater_717_Ag_S-0.2um_59_8</strain>
    </source>
</reference>
<evidence type="ECO:0000256" key="3">
    <source>
        <dbReference type="ARBA" id="ARBA00022505"/>
    </source>
</evidence>
<dbReference type="PROSITE" id="PS51669">
    <property type="entry name" value="4FE4S_MOW_BIS_MGD"/>
    <property type="match status" value="1"/>
</dbReference>
<dbReference type="InterPro" id="IPR006963">
    <property type="entry name" value="Mopterin_OxRdtase_4Fe-4S_dom"/>
</dbReference>
<dbReference type="InterPro" id="IPR006657">
    <property type="entry name" value="MoPterin_dinucl-bd_dom"/>
</dbReference>
<dbReference type="InterPro" id="IPR050612">
    <property type="entry name" value="Prok_Mopterin_Oxidored"/>
</dbReference>
<keyword evidence="6" id="KW-0560">Oxidoreductase</keyword>
<dbReference type="Gene3D" id="3.40.228.10">
    <property type="entry name" value="Dimethylsulfoxide Reductase, domain 2"/>
    <property type="match status" value="1"/>
</dbReference>
<evidence type="ECO:0000256" key="4">
    <source>
        <dbReference type="ARBA" id="ARBA00022723"/>
    </source>
</evidence>
<dbReference type="PROSITE" id="PS51257">
    <property type="entry name" value="PROKAR_LIPOPROTEIN"/>
    <property type="match status" value="1"/>
</dbReference>
<dbReference type="GO" id="GO:0016491">
    <property type="term" value="F:oxidoreductase activity"/>
    <property type="evidence" value="ECO:0007669"/>
    <property type="project" value="UniProtKB-KW"/>
</dbReference>
<accession>A0A932M0Y2</accession>
<dbReference type="EMBL" id="JACPSX010000086">
    <property type="protein sequence ID" value="MBI3014336.1"/>
    <property type="molecule type" value="Genomic_DNA"/>
</dbReference>
<keyword evidence="8" id="KW-0411">Iron-sulfur</keyword>
<feature type="domain" description="4Fe-4S Mo/W bis-MGD-type" evidence="10">
    <location>
        <begin position="48"/>
        <end position="104"/>
    </location>
</feature>
<dbReference type="SUPFAM" id="SSF53706">
    <property type="entry name" value="Formate dehydrogenase/DMSO reductase, domains 1-3"/>
    <property type="match status" value="1"/>
</dbReference>
<dbReference type="InterPro" id="IPR006656">
    <property type="entry name" value="Mopterin_OxRdtase"/>
</dbReference>
<dbReference type="Gene3D" id="2.20.25.90">
    <property type="entry name" value="ADC-like domains"/>
    <property type="match status" value="1"/>
</dbReference>
<dbReference type="Pfam" id="PF01568">
    <property type="entry name" value="Molydop_binding"/>
    <property type="match status" value="1"/>
</dbReference>
<dbReference type="Gene3D" id="3.30.2070.10">
    <property type="entry name" value="Formate dehydrogenase/DMSO reductase"/>
    <property type="match status" value="1"/>
</dbReference>
<feature type="domain" description="4Fe-4S ferredoxin-type" evidence="9">
    <location>
        <begin position="751"/>
        <end position="781"/>
    </location>
</feature>
<evidence type="ECO:0000259" key="10">
    <source>
        <dbReference type="PROSITE" id="PS51669"/>
    </source>
</evidence>
<gene>
    <name evidence="11" type="ORF">HYY65_04565</name>
</gene>
<dbReference type="Gene3D" id="2.40.40.20">
    <property type="match status" value="1"/>
</dbReference>
<name>A0A932M0Y2_UNCTE</name>
<dbReference type="AlphaFoldDB" id="A0A932M0Y2"/>
<dbReference type="Pfam" id="PF13247">
    <property type="entry name" value="Fer4_11"/>
    <property type="match status" value="1"/>
</dbReference>
<evidence type="ECO:0000256" key="1">
    <source>
        <dbReference type="ARBA" id="ARBA00010312"/>
    </source>
</evidence>
<dbReference type="SMART" id="SM00926">
    <property type="entry name" value="Molybdop_Fe4S4"/>
    <property type="match status" value="1"/>
</dbReference>
<keyword evidence="3" id="KW-0500">Molybdenum</keyword>
<dbReference type="Proteomes" id="UP000741360">
    <property type="component" value="Unassembled WGS sequence"/>
</dbReference>
<dbReference type="InterPro" id="IPR009010">
    <property type="entry name" value="Asp_de-COase-like_dom_sf"/>
</dbReference>
<evidence type="ECO:0000256" key="6">
    <source>
        <dbReference type="ARBA" id="ARBA00023002"/>
    </source>
</evidence>
<evidence type="ECO:0000256" key="2">
    <source>
        <dbReference type="ARBA" id="ARBA00022485"/>
    </source>
</evidence>
<dbReference type="SUPFAM" id="SSF54862">
    <property type="entry name" value="4Fe-4S ferredoxins"/>
    <property type="match status" value="1"/>
</dbReference>
<dbReference type="GO" id="GO:0043546">
    <property type="term" value="F:molybdopterin cofactor binding"/>
    <property type="evidence" value="ECO:0007669"/>
    <property type="project" value="InterPro"/>
</dbReference>
<comment type="caution">
    <text evidence="11">The sequence shown here is derived from an EMBL/GenBank/DDBJ whole genome shotgun (WGS) entry which is preliminary data.</text>
</comment>
<dbReference type="SUPFAM" id="SSF50692">
    <property type="entry name" value="ADC-like"/>
    <property type="match status" value="1"/>
</dbReference>
<sequence>MGGIDRRDFLKVIGIGGATAVLAGCSSQKPENVIPYLVPPENPHLGLSLWYATTCRECPAGCGLLVRTQDGRALKVEGNPSHPVNQGRICARGQSSVQGLYNPDRIRQPLRRKGDGLFEPIDWVQAEKIVAERLAALLEKETSSRVACITPLLTGTLDRLFDAWLAGLGSKLRYSYEAFSYEPLRAANRLTFDQDAIPDYDLSQAQMILSFGCDFLETWVSPVSFSAQYARMRTFRNGTMGTFVHVGPRLSMTGANADEWIPAKPGADLYVALGMVREILAQGSSPLPAAEREMIARLAAPYDPKTVESRSEVPPATLKRLARQFAKARPGLALGGAVASSGRNATPTQVAINLVNYVTGNVGRTVHFGSSSSLGRLSTYQDMLGLVERMNRGEIEVLFLYQVNPLFTLPESAGFREAIKKVPMVVSLSSFPDETTAQAHVVLPDHSPLESWGDFSPRQGVHGLIQPVMKPLFDTKAAGDTLLSVARHVGGKLVQALPQESFYEALRGDWKKIYRASASAEDFETFWENALRAGGVWSEPKKRGVRLSSQIARVDFSEPSFDGDDPAALALTLYPSINHFDGRGANRPWLQEIPDPVIQAAWDNWVEIHPETAKKLGITSGDLVEVKSSHGRIELPVYLYEWIRRDTVAIPIGQGHEEFGRYAKGRGANPIRLLGPKAEGGSGGLPWLSVKVTMKNTGKRYLLTPVAGSNTQYGRPISLAVSLSDLLKEEHPESEAHPSMYAPHPHPKHRWGMTIDLNACTGCSSCVAACYAENNLGIVGKEEMMRGRETSWIRLERFMEGRSPENPDFRFSPMLCQHCDSAPCEPVCPVYATYHTTEGLNAQIYNRCVGTRYCANNCPYKVRRFNWFTYQWPEPLNLQLNPDVTVREKGVMEKCTFCVQRIRRVEIKAQVEGRAVRDGEIQPACAQACPTEAIVFGDLNDAGSDVSKRARDPRRYRALEEINTHPAITYLKRIRVDSEEG</sequence>
<dbReference type="PANTHER" id="PTHR43742">
    <property type="entry name" value="TRIMETHYLAMINE-N-OXIDE REDUCTASE"/>
    <property type="match status" value="1"/>
</dbReference>
<dbReference type="GO" id="GO:0051539">
    <property type="term" value="F:4 iron, 4 sulfur cluster binding"/>
    <property type="evidence" value="ECO:0007669"/>
    <property type="project" value="UniProtKB-KW"/>
</dbReference>
<evidence type="ECO:0000313" key="11">
    <source>
        <dbReference type="EMBL" id="MBI3014336.1"/>
    </source>
</evidence>
<dbReference type="Pfam" id="PF00384">
    <property type="entry name" value="Molybdopterin"/>
    <property type="match status" value="1"/>
</dbReference>
<dbReference type="CDD" id="cd10551">
    <property type="entry name" value="PsrB"/>
    <property type="match status" value="1"/>
</dbReference>
<comment type="similarity">
    <text evidence="1">Belongs to the prokaryotic molybdopterin-containing oxidoreductase family.</text>
</comment>
<dbReference type="InterPro" id="IPR019546">
    <property type="entry name" value="TAT_signal_bac_arc"/>
</dbReference>
<dbReference type="GO" id="GO:0046872">
    <property type="term" value="F:metal ion binding"/>
    <property type="evidence" value="ECO:0007669"/>
    <property type="project" value="UniProtKB-KW"/>
</dbReference>
<keyword evidence="5" id="KW-0732">Signal</keyword>
<evidence type="ECO:0000313" key="12">
    <source>
        <dbReference type="Proteomes" id="UP000741360"/>
    </source>
</evidence>
<dbReference type="InterPro" id="IPR006311">
    <property type="entry name" value="TAT_signal"/>
</dbReference>
<dbReference type="Gene3D" id="3.40.50.740">
    <property type="match status" value="1"/>
</dbReference>
<dbReference type="PROSITE" id="PS51379">
    <property type="entry name" value="4FE4S_FER_2"/>
    <property type="match status" value="1"/>
</dbReference>
<keyword evidence="2" id="KW-0004">4Fe-4S</keyword>
<keyword evidence="4" id="KW-0479">Metal-binding</keyword>
<evidence type="ECO:0000256" key="7">
    <source>
        <dbReference type="ARBA" id="ARBA00023004"/>
    </source>
</evidence>
<dbReference type="PROSITE" id="PS51318">
    <property type="entry name" value="TAT"/>
    <property type="match status" value="1"/>
</dbReference>
<protein>
    <submittedName>
        <fullName evidence="11">Molybdopterin-dependent oxidoreductase</fullName>
    </submittedName>
</protein>
<dbReference type="PANTHER" id="PTHR43742:SF9">
    <property type="entry name" value="TETRATHIONATE REDUCTASE SUBUNIT A"/>
    <property type="match status" value="1"/>
</dbReference>
<proteinExistence type="inferred from homology"/>
<dbReference type="NCBIfam" id="TIGR01409">
    <property type="entry name" value="TAT_signal_seq"/>
    <property type="match status" value="1"/>
</dbReference>